<dbReference type="EMBL" id="CAADFS010000002">
    <property type="protein sequence ID" value="VFK37771.1"/>
    <property type="molecule type" value="Genomic_DNA"/>
</dbReference>
<dbReference type="EMBL" id="CAADFT010000008">
    <property type="protein sequence ID" value="VFK40911.1"/>
    <property type="molecule type" value="Genomic_DNA"/>
</dbReference>
<gene>
    <name evidence="1" type="ORF">BECKTC1821D_GA0114238_100257</name>
    <name evidence="2" type="ORF">BECKTC1821E_GA0114239_100854</name>
</gene>
<reference evidence="2" key="1">
    <citation type="submission" date="2019-02" db="EMBL/GenBank/DDBJ databases">
        <authorList>
            <person name="Gruber-Vodicka R. H."/>
            <person name="Seah K. B. B."/>
        </authorList>
    </citation>
    <scope>NUCLEOTIDE SEQUENCE</scope>
    <source>
        <strain evidence="1">BECK_BZ123</strain>
        <strain evidence="2">BECK_BZ125</strain>
    </source>
</reference>
<evidence type="ECO:0000313" key="2">
    <source>
        <dbReference type="EMBL" id="VFK40911.1"/>
    </source>
</evidence>
<name>A0A450YHB8_9GAMM</name>
<dbReference type="AlphaFoldDB" id="A0A450YHB8"/>
<accession>A0A450YHB8</accession>
<organism evidence="2">
    <name type="scientific">Candidatus Kentrum sp. TC</name>
    <dbReference type="NCBI Taxonomy" id="2126339"/>
    <lineage>
        <taxon>Bacteria</taxon>
        <taxon>Pseudomonadati</taxon>
        <taxon>Pseudomonadota</taxon>
        <taxon>Gammaproteobacteria</taxon>
        <taxon>Candidatus Kentrum</taxon>
    </lineage>
</organism>
<protein>
    <submittedName>
        <fullName evidence="2">Uncharacterized protein</fullName>
    </submittedName>
</protein>
<evidence type="ECO:0000313" key="1">
    <source>
        <dbReference type="EMBL" id="VFK37771.1"/>
    </source>
</evidence>
<proteinExistence type="predicted"/>
<sequence>MASMSEVVGSHEVMEMKPGMNARVGERMEEQQYSRYCFDVA</sequence>